<evidence type="ECO:0008006" key="10">
    <source>
        <dbReference type="Google" id="ProtNLM"/>
    </source>
</evidence>
<feature type="compositionally biased region" description="Low complexity" evidence="7">
    <location>
        <begin position="60"/>
        <end position="75"/>
    </location>
</feature>
<keyword evidence="4" id="KW-0810">Translation regulation</keyword>
<evidence type="ECO:0000256" key="7">
    <source>
        <dbReference type="SAM" id="MobiDB-lite"/>
    </source>
</evidence>
<dbReference type="PANTHER" id="PTHR12537:SF137">
    <property type="entry name" value="PUMILIO HOMOLOG 16-RELATED"/>
    <property type="match status" value="1"/>
</dbReference>
<comment type="caution">
    <text evidence="8">The sequence shown here is derived from an EMBL/GenBank/DDBJ whole genome shotgun (WGS) entry which is preliminary data.</text>
</comment>
<keyword evidence="5" id="KW-0694">RNA-binding</keyword>
<dbReference type="InterPro" id="IPR001313">
    <property type="entry name" value="Pumilio_RNA-bd_rpt"/>
</dbReference>
<evidence type="ECO:0000313" key="9">
    <source>
        <dbReference type="Proteomes" id="UP000827721"/>
    </source>
</evidence>
<sequence length="697" mass="78575">MERSDIRKLQKEQERERRRLRDRQRRQSMSVEEREKHLARRRRNYQLRRLRAENARLDSDPQSQSQSQPTTPTDQILPVNSVSDLSLQCNDVGSHQECTKSESLQVPAHKLAKFSGQLRLNRLKHLARSLNDPVCDTHKISVDVMLKGHEPSNGISLKGLRLNRVKHLARSRNSAVKENISQNQPSQIEEMNGFAWLDMVRNIYDIIVQMDEHSLLCYFWSATYKDDILITPPKMILIEDVFMADFTDAFYYKAPDLTRTRRDASVESIAIESLPHSLQDIWSWSSGGGGGGLDGSGYFMADSSSTRGSTHEGISMPFPAPSSSLFFCGGGSGDIWVNDYLNGYGPNSQHTTMRMNSGSGASSAVNWACQETLLGHNLARILSQEPGRSSHMLNLGLYNNGMASRRAFDLDLISHRQPSLSSAFLDRKTNFEALKHSDILLLGKDNSGSMFLQRALSWKNLRVTNKIFEAVMGHVFDLITNQYGHHLFIKLIESCNEDQLQQILMKIASQCDLFCNASINKHGSQSIKKLITMLAGSPLVSFVVLALCSRFKEIMINRTGASVIMQCLETLDDKQNENEHSSLHQDLLLKLRGLNGLQFGYGKNVYNLIVNGVPRSFHISKVLHLVSLNPNQCHNAVMADGDDDVQVKETIAVTRREVGWMRQASTIAFMKAEGCNRKSMRNPNGYKSSLRDFIQEP</sequence>
<dbReference type="PROSITE" id="PS50302">
    <property type="entry name" value="PUM"/>
    <property type="match status" value="1"/>
</dbReference>
<comment type="subcellular location">
    <subcellularLocation>
        <location evidence="1">Cytoplasm</location>
    </subcellularLocation>
</comment>
<dbReference type="Pfam" id="PF00806">
    <property type="entry name" value="PUF"/>
    <property type="match status" value="1"/>
</dbReference>
<feature type="region of interest" description="Disordered" evidence="7">
    <location>
        <begin position="1"/>
        <end position="40"/>
    </location>
</feature>
<dbReference type="Gene3D" id="1.25.10.10">
    <property type="entry name" value="Leucine-rich Repeat Variant"/>
    <property type="match status" value="1"/>
</dbReference>
<evidence type="ECO:0000256" key="6">
    <source>
        <dbReference type="PROSITE-ProRule" id="PRU00317"/>
    </source>
</evidence>
<dbReference type="SMART" id="SM00025">
    <property type="entry name" value="Pumilio"/>
    <property type="match status" value="2"/>
</dbReference>
<keyword evidence="3" id="KW-0677">Repeat</keyword>
<accession>A0ABQ8I7N9</accession>
<evidence type="ECO:0000256" key="3">
    <source>
        <dbReference type="ARBA" id="ARBA00022737"/>
    </source>
</evidence>
<evidence type="ECO:0000256" key="2">
    <source>
        <dbReference type="ARBA" id="ARBA00022490"/>
    </source>
</evidence>
<proteinExistence type="predicted"/>
<dbReference type="InterPro" id="IPR016024">
    <property type="entry name" value="ARM-type_fold"/>
</dbReference>
<evidence type="ECO:0000256" key="1">
    <source>
        <dbReference type="ARBA" id="ARBA00004496"/>
    </source>
</evidence>
<gene>
    <name evidence="8" type="ORF">JRO89_XS04G0286200</name>
</gene>
<dbReference type="Proteomes" id="UP000827721">
    <property type="component" value="Unassembled WGS sequence"/>
</dbReference>
<feature type="repeat" description="Pumilio" evidence="6">
    <location>
        <begin position="470"/>
        <end position="505"/>
    </location>
</feature>
<dbReference type="InterPro" id="IPR011989">
    <property type="entry name" value="ARM-like"/>
</dbReference>
<keyword evidence="2" id="KW-0963">Cytoplasm</keyword>
<dbReference type="PANTHER" id="PTHR12537">
    <property type="entry name" value="RNA BINDING PROTEIN PUMILIO-RELATED"/>
    <property type="match status" value="1"/>
</dbReference>
<dbReference type="SUPFAM" id="SSF48371">
    <property type="entry name" value="ARM repeat"/>
    <property type="match status" value="1"/>
</dbReference>
<protein>
    <recommendedName>
        <fullName evidence="10">PUM-HD domain-containing protein</fullName>
    </recommendedName>
</protein>
<evidence type="ECO:0000256" key="5">
    <source>
        <dbReference type="ARBA" id="ARBA00022884"/>
    </source>
</evidence>
<feature type="region of interest" description="Disordered" evidence="7">
    <location>
        <begin position="53"/>
        <end position="77"/>
    </location>
</feature>
<name>A0ABQ8I7N9_9ROSI</name>
<evidence type="ECO:0000313" key="8">
    <source>
        <dbReference type="EMBL" id="KAH7572653.1"/>
    </source>
</evidence>
<reference evidence="8 9" key="1">
    <citation type="submission" date="2021-02" db="EMBL/GenBank/DDBJ databases">
        <title>Plant Genome Project.</title>
        <authorList>
            <person name="Zhang R.-G."/>
        </authorList>
    </citation>
    <scope>NUCLEOTIDE SEQUENCE [LARGE SCALE GENOMIC DNA]</scope>
    <source>
        <tissue evidence="8">Leaves</tissue>
    </source>
</reference>
<keyword evidence="9" id="KW-1185">Reference proteome</keyword>
<evidence type="ECO:0000256" key="4">
    <source>
        <dbReference type="ARBA" id="ARBA00022845"/>
    </source>
</evidence>
<feature type="compositionally biased region" description="Basic and acidic residues" evidence="7">
    <location>
        <begin position="1"/>
        <end position="19"/>
    </location>
</feature>
<organism evidence="8 9">
    <name type="scientific">Xanthoceras sorbifolium</name>
    <dbReference type="NCBI Taxonomy" id="99658"/>
    <lineage>
        <taxon>Eukaryota</taxon>
        <taxon>Viridiplantae</taxon>
        <taxon>Streptophyta</taxon>
        <taxon>Embryophyta</taxon>
        <taxon>Tracheophyta</taxon>
        <taxon>Spermatophyta</taxon>
        <taxon>Magnoliopsida</taxon>
        <taxon>eudicotyledons</taxon>
        <taxon>Gunneridae</taxon>
        <taxon>Pentapetalae</taxon>
        <taxon>rosids</taxon>
        <taxon>malvids</taxon>
        <taxon>Sapindales</taxon>
        <taxon>Sapindaceae</taxon>
        <taxon>Xanthoceroideae</taxon>
        <taxon>Xanthoceras</taxon>
    </lineage>
</organism>
<dbReference type="EMBL" id="JAFEMO010000004">
    <property type="protein sequence ID" value="KAH7572653.1"/>
    <property type="molecule type" value="Genomic_DNA"/>
</dbReference>